<dbReference type="InterPro" id="IPR021394">
    <property type="entry name" value="Med25_PTOV"/>
</dbReference>
<protein>
    <recommendedName>
        <fullName evidence="3">Mediator of RNA polymerase II transcription subunit 25</fullName>
    </recommendedName>
    <alternativeName>
        <fullName evidence="8">Mediator complex subunit 25</fullName>
    </alternativeName>
</protein>
<evidence type="ECO:0000256" key="8">
    <source>
        <dbReference type="ARBA" id="ARBA00031958"/>
    </source>
</evidence>
<evidence type="ECO:0000256" key="9">
    <source>
        <dbReference type="SAM" id="Coils"/>
    </source>
</evidence>
<dbReference type="GO" id="GO:0045944">
    <property type="term" value="P:positive regulation of transcription by RNA polymerase II"/>
    <property type="evidence" value="ECO:0007669"/>
    <property type="project" value="TreeGrafter"/>
</dbReference>
<feature type="compositionally biased region" description="Polar residues" evidence="10">
    <location>
        <begin position="681"/>
        <end position="690"/>
    </location>
</feature>
<dbReference type="InterPro" id="IPR038196">
    <property type="entry name" value="Med25_PTOV_sf"/>
</dbReference>
<evidence type="ECO:0000256" key="7">
    <source>
        <dbReference type="ARBA" id="ARBA00023242"/>
    </source>
</evidence>
<gene>
    <name evidence="13" type="ORF">L9F63_000816</name>
</gene>
<evidence type="ECO:0000256" key="10">
    <source>
        <dbReference type="SAM" id="MobiDB-lite"/>
    </source>
</evidence>
<evidence type="ECO:0000259" key="12">
    <source>
        <dbReference type="Pfam" id="PF11265"/>
    </source>
</evidence>
<feature type="compositionally biased region" description="Polar residues" evidence="10">
    <location>
        <begin position="464"/>
        <end position="505"/>
    </location>
</feature>
<dbReference type="PANTHER" id="PTHR12433:SF11">
    <property type="entry name" value="MEDIATOR OF RNA POLYMERASE II TRANSCRIPTION SUBUNIT 25"/>
    <property type="match status" value="1"/>
</dbReference>
<comment type="subcellular location">
    <subcellularLocation>
        <location evidence="1">Nucleus</location>
    </subcellularLocation>
</comment>
<feature type="compositionally biased region" description="Gly residues" evidence="10">
    <location>
        <begin position="740"/>
        <end position="754"/>
    </location>
</feature>
<feature type="compositionally biased region" description="Low complexity" evidence="10">
    <location>
        <begin position="304"/>
        <end position="322"/>
    </location>
</feature>
<name>A0AAD8AM05_DIPPU</name>
<feature type="region of interest" description="Disordered" evidence="10">
    <location>
        <begin position="381"/>
        <end position="507"/>
    </location>
</feature>
<feature type="compositionally biased region" description="Polar residues" evidence="10">
    <location>
        <begin position="259"/>
        <end position="275"/>
    </location>
</feature>
<keyword evidence="5" id="KW-0010">Activator</keyword>
<reference evidence="13" key="1">
    <citation type="journal article" date="2023" name="IScience">
        <title>Live-bearing cockroach genome reveals convergent evolutionary mechanisms linked to viviparity in insects and beyond.</title>
        <authorList>
            <person name="Fouks B."/>
            <person name="Harrison M.C."/>
            <person name="Mikhailova A.A."/>
            <person name="Marchal E."/>
            <person name="English S."/>
            <person name="Carruthers M."/>
            <person name="Jennings E.C."/>
            <person name="Chiamaka E.L."/>
            <person name="Frigard R.A."/>
            <person name="Pippel M."/>
            <person name="Attardo G.M."/>
            <person name="Benoit J.B."/>
            <person name="Bornberg-Bauer E."/>
            <person name="Tobe S.S."/>
        </authorList>
    </citation>
    <scope>NUCLEOTIDE SEQUENCE</scope>
    <source>
        <strain evidence="13">Stay&amp;Tobe</strain>
    </source>
</reference>
<feature type="compositionally biased region" description="Polar residues" evidence="10">
    <location>
        <begin position="418"/>
        <end position="442"/>
    </location>
</feature>
<dbReference type="Proteomes" id="UP001233999">
    <property type="component" value="Unassembled WGS sequence"/>
</dbReference>
<feature type="compositionally biased region" description="Low complexity" evidence="10">
    <location>
        <begin position="392"/>
        <end position="417"/>
    </location>
</feature>
<comment type="similarity">
    <text evidence="2">Belongs to the Mediator complex subunit 25 family.</text>
</comment>
<feature type="compositionally biased region" description="Low complexity" evidence="10">
    <location>
        <begin position="244"/>
        <end position="258"/>
    </location>
</feature>
<feature type="region of interest" description="Disordered" evidence="10">
    <location>
        <begin position="226"/>
        <end position="275"/>
    </location>
</feature>
<evidence type="ECO:0000256" key="6">
    <source>
        <dbReference type="ARBA" id="ARBA00023163"/>
    </source>
</evidence>
<keyword evidence="9" id="KW-0175">Coiled coil</keyword>
<evidence type="ECO:0000259" key="11">
    <source>
        <dbReference type="Pfam" id="PF11232"/>
    </source>
</evidence>
<feature type="region of interest" description="Disordered" evidence="10">
    <location>
        <begin position="717"/>
        <end position="768"/>
    </location>
</feature>
<dbReference type="AlphaFoldDB" id="A0AAD8AM05"/>
<evidence type="ECO:0000313" key="13">
    <source>
        <dbReference type="EMBL" id="KAJ9601081.1"/>
    </source>
</evidence>
<keyword evidence="4" id="KW-0805">Transcription regulation</keyword>
<keyword evidence="6" id="KW-0804">Transcription</keyword>
<evidence type="ECO:0000256" key="2">
    <source>
        <dbReference type="ARBA" id="ARBA00009102"/>
    </source>
</evidence>
<feature type="non-terminal residue" evidence="13">
    <location>
        <position position="798"/>
    </location>
</feature>
<feature type="domain" description="Mediator of RNA polymerase II transcription subunit 25 von Willebrand factor type A" evidence="12">
    <location>
        <begin position="9"/>
        <end position="219"/>
    </location>
</feature>
<feature type="coiled-coil region" evidence="9">
    <location>
        <begin position="769"/>
        <end position="796"/>
    </location>
</feature>
<dbReference type="Pfam" id="PF11232">
    <property type="entry name" value="Med25"/>
    <property type="match status" value="1"/>
</dbReference>
<evidence type="ECO:0000313" key="14">
    <source>
        <dbReference type="Proteomes" id="UP001233999"/>
    </source>
</evidence>
<keyword evidence="14" id="KW-1185">Reference proteome</keyword>
<comment type="caution">
    <text evidence="13">The sequence shown here is derived from an EMBL/GenBank/DDBJ whole genome shotgun (WGS) entry which is preliminary data.</text>
</comment>
<feature type="domain" description="Mediator complex subunit Med25 PTOV" evidence="11">
    <location>
        <begin position="506"/>
        <end position="655"/>
    </location>
</feature>
<evidence type="ECO:0000256" key="1">
    <source>
        <dbReference type="ARBA" id="ARBA00004123"/>
    </source>
</evidence>
<feature type="region of interest" description="Disordered" evidence="10">
    <location>
        <begin position="524"/>
        <end position="549"/>
    </location>
</feature>
<evidence type="ECO:0000256" key="3">
    <source>
        <dbReference type="ARBA" id="ARBA00019694"/>
    </source>
</evidence>
<organism evidence="13 14">
    <name type="scientific">Diploptera punctata</name>
    <name type="common">Pacific beetle cockroach</name>
    <dbReference type="NCBI Taxonomy" id="6984"/>
    <lineage>
        <taxon>Eukaryota</taxon>
        <taxon>Metazoa</taxon>
        <taxon>Ecdysozoa</taxon>
        <taxon>Arthropoda</taxon>
        <taxon>Hexapoda</taxon>
        <taxon>Insecta</taxon>
        <taxon>Pterygota</taxon>
        <taxon>Neoptera</taxon>
        <taxon>Polyneoptera</taxon>
        <taxon>Dictyoptera</taxon>
        <taxon>Blattodea</taxon>
        <taxon>Blaberoidea</taxon>
        <taxon>Blaberidae</taxon>
        <taxon>Diplopterinae</taxon>
        <taxon>Diploptera</taxon>
    </lineage>
</organism>
<keyword evidence="7" id="KW-0539">Nucleus</keyword>
<evidence type="ECO:0000256" key="4">
    <source>
        <dbReference type="ARBA" id="ARBA00023015"/>
    </source>
</evidence>
<proteinExistence type="inferred from homology"/>
<dbReference type="EMBL" id="JASPKZ010000037">
    <property type="protein sequence ID" value="KAJ9601081.1"/>
    <property type="molecule type" value="Genomic_DNA"/>
</dbReference>
<dbReference type="PANTHER" id="PTHR12433">
    <property type="entry name" value="MEDIATOR OF RNA POLYMERASE II TRANSCRIPTION SUBUNIT 25"/>
    <property type="match status" value="1"/>
</dbReference>
<accession>A0AAD8AM05</accession>
<dbReference type="Pfam" id="PF11265">
    <property type="entry name" value="Med25_VWA"/>
    <property type="match status" value="1"/>
</dbReference>
<feature type="region of interest" description="Disordered" evidence="10">
    <location>
        <begin position="291"/>
        <end position="347"/>
    </location>
</feature>
<feature type="region of interest" description="Disordered" evidence="10">
    <location>
        <begin position="653"/>
        <end position="690"/>
    </location>
</feature>
<reference evidence="13" key="2">
    <citation type="submission" date="2023-05" db="EMBL/GenBank/DDBJ databases">
        <authorList>
            <person name="Fouks B."/>
        </authorList>
    </citation>
    <scope>NUCLEOTIDE SEQUENCE</scope>
    <source>
        <strain evidence="13">Stay&amp;Tobe</strain>
        <tissue evidence="13">Testes</tissue>
    </source>
</reference>
<sequence length="798" mass="87188">MVVGPGDHSLQADIIFVIEGTAINGAYLNDLKSNYVIPTLEYFSQGTIEEREYVTESTSTQYGLVIYQAADCLPNPSSDSYGPYSSPQKVLTIMDKLELVGGKGESHANIAEGLATALQCFEDLQQRREPNVLPQKHCILVCNSPPYHLPVMESPTYAGHTVEQLAVLLQERGIHLSILSPRKIPALFKLYEKAGGDLQTSQTKNYAKDPRHLVLLKGYSQHELEGRPISPTPGPIGHQTTNLSSIPSSSPNQNIGSPMNMQPCTGATAGMPQQQPSMINTQGVQQSVGNVNVFRPNQPGIVMSSTQQAQQQQQQQQTPTSQVMHPNPRIMFPQQPSQPPYANPMMVPNRARWSIPIMQPQQQPRPYSNPSALIAQLTQPPTMDNATPVMGQQQQQQQQQQSQQQQQQQSQQQQQQQALNQQAMHPMSRVQQQPGQTGSINLVPSAMVGPGQQPGTGQTGQAQSQPNPAATSTGQPNQSLGNQSNVTATQQGTPPGQAPSQPQWHQQRHTLWQGILEWIEKARNPNDSQKVTRHVPCQVSANPRDGEPDLDADTWPLKLIMQRMHKQLIVNICGAYLKNSKSVLFHPQNCEALEALTKVMSSGFAGCVHFTPQTCDIKVLILLYTSEKRAYLGFIPNDQAAFVDRLRKVIQHQKTTQAHMRQQGQGAAGALPAPSAGQPPNSQGGIMMSQTNTMAMGGGQITQNVVTSAAQQMQQQQQQLSGLQTADRHLGAGGSNQQQGGVGGPLRGAQGMMGGPAQRPPFDNIEAARQQNLAKIQHLRQTLEAAQQQELQYKSQLE</sequence>
<dbReference type="GO" id="GO:0016592">
    <property type="term" value="C:mediator complex"/>
    <property type="evidence" value="ECO:0007669"/>
    <property type="project" value="TreeGrafter"/>
</dbReference>
<feature type="compositionally biased region" description="Low complexity" evidence="10">
    <location>
        <begin position="662"/>
        <end position="680"/>
    </location>
</feature>
<evidence type="ECO:0000256" key="5">
    <source>
        <dbReference type="ARBA" id="ARBA00023159"/>
    </source>
</evidence>
<dbReference type="InterPro" id="IPR021419">
    <property type="entry name" value="Mediator_Med25_VWA"/>
</dbReference>
<dbReference type="GO" id="GO:0005667">
    <property type="term" value="C:transcription regulator complex"/>
    <property type="evidence" value="ECO:0007669"/>
    <property type="project" value="TreeGrafter"/>
</dbReference>
<dbReference type="Gene3D" id="2.40.290.30">
    <property type="entry name" value="Mediator complex subunit 25, ACID domain"/>
    <property type="match status" value="1"/>
</dbReference>